<organism evidence="1 2">
    <name type="scientific">Polyplax serrata</name>
    <name type="common">Common mouse louse</name>
    <dbReference type="NCBI Taxonomy" id="468196"/>
    <lineage>
        <taxon>Eukaryota</taxon>
        <taxon>Metazoa</taxon>
        <taxon>Ecdysozoa</taxon>
        <taxon>Arthropoda</taxon>
        <taxon>Hexapoda</taxon>
        <taxon>Insecta</taxon>
        <taxon>Pterygota</taxon>
        <taxon>Neoptera</taxon>
        <taxon>Paraneoptera</taxon>
        <taxon>Psocodea</taxon>
        <taxon>Troctomorpha</taxon>
        <taxon>Phthiraptera</taxon>
        <taxon>Anoplura</taxon>
        <taxon>Polyplacidae</taxon>
        <taxon>Polyplax</taxon>
    </lineage>
</organism>
<name>A0AAN8PD25_POLSC</name>
<dbReference type="AlphaFoldDB" id="A0AAN8PD25"/>
<evidence type="ECO:0000313" key="2">
    <source>
        <dbReference type="Proteomes" id="UP001372834"/>
    </source>
</evidence>
<protein>
    <submittedName>
        <fullName evidence="1">Uncharacterized protein</fullName>
    </submittedName>
</protein>
<gene>
    <name evidence="1" type="ORF">RUM43_007674</name>
</gene>
<sequence length="90" mass="10615">MVTQSFTHRIIPADGYRVRHDFWRTGNEEPEDKWKMEREMKKLFLLPEKVAGYLLAAAAYLQPALLHKRPNRTELKLPKPSVTILNDNKR</sequence>
<evidence type="ECO:0000313" key="1">
    <source>
        <dbReference type="EMBL" id="KAK6639401.1"/>
    </source>
</evidence>
<dbReference type="EMBL" id="JAWJWE010000003">
    <property type="protein sequence ID" value="KAK6639401.1"/>
    <property type="molecule type" value="Genomic_DNA"/>
</dbReference>
<comment type="caution">
    <text evidence="1">The sequence shown here is derived from an EMBL/GenBank/DDBJ whole genome shotgun (WGS) entry which is preliminary data.</text>
</comment>
<proteinExistence type="predicted"/>
<dbReference type="Proteomes" id="UP001372834">
    <property type="component" value="Unassembled WGS sequence"/>
</dbReference>
<accession>A0AAN8PD25</accession>
<reference evidence="1 2" key="1">
    <citation type="submission" date="2023-10" db="EMBL/GenBank/DDBJ databases">
        <title>Genomes of two closely related lineages of the louse Polyplax serrata with different host specificities.</title>
        <authorList>
            <person name="Martinu J."/>
            <person name="Tarabai H."/>
            <person name="Stefka J."/>
            <person name="Hypsa V."/>
        </authorList>
    </citation>
    <scope>NUCLEOTIDE SEQUENCE [LARGE SCALE GENOMIC DNA]</scope>
    <source>
        <strain evidence="1">HR10_N</strain>
    </source>
</reference>